<dbReference type="GO" id="GO:0008757">
    <property type="term" value="F:S-adenosylmethionine-dependent methyltransferase activity"/>
    <property type="evidence" value="ECO:0007669"/>
    <property type="project" value="InterPro"/>
</dbReference>
<dbReference type="InterPro" id="IPR013216">
    <property type="entry name" value="Methyltransf_11"/>
</dbReference>
<accession>A0A7G9L3E4</accession>
<gene>
    <name evidence="2" type="ORF">H8M03_01925</name>
</gene>
<dbReference type="CDD" id="cd02440">
    <property type="entry name" value="AdoMet_MTases"/>
    <property type="match status" value="1"/>
</dbReference>
<name>A0A7G9L3E4_9SPHN</name>
<proteinExistence type="predicted"/>
<dbReference type="Gene3D" id="3.40.50.150">
    <property type="entry name" value="Vaccinia Virus protein VP39"/>
    <property type="match status" value="1"/>
</dbReference>
<dbReference type="KEGG" id="ssau:H8M03_01925"/>
<feature type="domain" description="Methyltransferase type 11" evidence="1">
    <location>
        <begin position="56"/>
        <end position="147"/>
    </location>
</feature>
<dbReference type="PANTHER" id="PTHR43591">
    <property type="entry name" value="METHYLTRANSFERASE"/>
    <property type="match status" value="1"/>
</dbReference>
<organism evidence="2 3">
    <name type="scientific">Sphingomonas sabuli</name>
    <dbReference type="NCBI Taxonomy" id="2764186"/>
    <lineage>
        <taxon>Bacteria</taxon>
        <taxon>Pseudomonadati</taxon>
        <taxon>Pseudomonadota</taxon>
        <taxon>Alphaproteobacteria</taxon>
        <taxon>Sphingomonadales</taxon>
        <taxon>Sphingomonadaceae</taxon>
        <taxon>Sphingomonas</taxon>
    </lineage>
</organism>
<dbReference type="GO" id="GO:0032259">
    <property type="term" value="P:methylation"/>
    <property type="evidence" value="ECO:0007669"/>
    <property type="project" value="UniProtKB-KW"/>
</dbReference>
<dbReference type="PANTHER" id="PTHR43591:SF110">
    <property type="entry name" value="RHODANESE DOMAIN-CONTAINING PROTEIN"/>
    <property type="match status" value="1"/>
</dbReference>
<dbReference type="RefSeq" id="WP_187480098.1">
    <property type="nucleotide sequence ID" value="NZ_CP060697.1"/>
</dbReference>
<dbReference type="Proteomes" id="UP000515861">
    <property type="component" value="Chromosome"/>
</dbReference>
<dbReference type="AlphaFoldDB" id="A0A7G9L3E4"/>
<dbReference type="InterPro" id="IPR029063">
    <property type="entry name" value="SAM-dependent_MTases_sf"/>
</dbReference>
<dbReference type="SUPFAM" id="SSF53335">
    <property type="entry name" value="S-adenosyl-L-methionine-dependent methyltransferases"/>
    <property type="match status" value="1"/>
</dbReference>
<keyword evidence="2" id="KW-0808">Transferase</keyword>
<protein>
    <submittedName>
        <fullName evidence="2">Class I SAM-dependent methyltransferase</fullName>
    </submittedName>
</protein>
<dbReference type="Pfam" id="PF08241">
    <property type="entry name" value="Methyltransf_11"/>
    <property type="match status" value="1"/>
</dbReference>
<evidence type="ECO:0000259" key="1">
    <source>
        <dbReference type="Pfam" id="PF08241"/>
    </source>
</evidence>
<keyword evidence="2" id="KW-0489">Methyltransferase</keyword>
<keyword evidence="3" id="KW-1185">Reference proteome</keyword>
<sequence length="284" mass="31735">MAESKNIDPLTVEGFGKEWAAFDQTEFAGEPYRRAFESYFSVFPFDDLPTGSEGFDLGCGSGRWAAGVAPKVGFLHCIDPAREALAVAKRRLADTPNVDFHLASVSDIPLDDGSQDFGYSLGVLHHIPDTAQAMADCVRKLKPGAPFLVYLYYAMENRPAWFRGIWRTTDVVRKVVCRLPFGARKAVTSVMAGLVYWPLARVSLMVENSGRNPSVIPLSGYRHLGFYAMRTDALDRFGTRLEQRFTRPQIEKMMEAAGLENIRFRETDPFWVAVGYRRDGSDGA</sequence>
<evidence type="ECO:0000313" key="3">
    <source>
        <dbReference type="Proteomes" id="UP000515861"/>
    </source>
</evidence>
<dbReference type="EMBL" id="CP060697">
    <property type="protein sequence ID" value="QNM83143.1"/>
    <property type="molecule type" value="Genomic_DNA"/>
</dbReference>
<evidence type="ECO:0000313" key="2">
    <source>
        <dbReference type="EMBL" id="QNM83143.1"/>
    </source>
</evidence>
<reference evidence="2 3" key="1">
    <citation type="submission" date="2020-08" db="EMBL/GenBank/DDBJ databases">
        <title>Sphingomonas sp. sand1-3 16S ribosomal RNA gene Genome sequencing and assembly.</title>
        <authorList>
            <person name="Kang M."/>
        </authorList>
    </citation>
    <scope>NUCLEOTIDE SEQUENCE [LARGE SCALE GENOMIC DNA]</scope>
    <source>
        <strain evidence="3">sand1-3</strain>
    </source>
</reference>